<name>A0A852XJC0_9MICO</name>
<dbReference type="AlphaFoldDB" id="A0A852XJC0"/>
<protein>
    <submittedName>
        <fullName evidence="7">Zinc transport system ATP-binding protein</fullName>
        <ecNumber evidence="7">3.6.3.-</ecNumber>
    </submittedName>
</protein>
<keyword evidence="8" id="KW-1185">Reference proteome</keyword>
<evidence type="ECO:0000313" key="7">
    <source>
        <dbReference type="EMBL" id="NYG38421.1"/>
    </source>
</evidence>
<dbReference type="Pfam" id="PF00005">
    <property type="entry name" value="ABC_tran"/>
    <property type="match status" value="1"/>
</dbReference>
<evidence type="ECO:0000256" key="2">
    <source>
        <dbReference type="ARBA" id="ARBA00022448"/>
    </source>
</evidence>
<evidence type="ECO:0000259" key="6">
    <source>
        <dbReference type="PROSITE" id="PS50893"/>
    </source>
</evidence>
<dbReference type="SMART" id="SM00382">
    <property type="entry name" value="AAA"/>
    <property type="match status" value="1"/>
</dbReference>
<proteinExistence type="inferred from homology"/>
<feature type="domain" description="ABC transporter" evidence="6">
    <location>
        <begin position="37"/>
        <end position="274"/>
    </location>
</feature>
<organism evidence="7 8">
    <name type="scientific">Janibacter alkaliphilus</name>
    <dbReference type="NCBI Taxonomy" id="1069963"/>
    <lineage>
        <taxon>Bacteria</taxon>
        <taxon>Bacillati</taxon>
        <taxon>Actinomycetota</taxon>
        <taxon>Actinomycetes</taxon>
        <taxon>Micrococcales</taxon>
        <taxon>Intrasporangiaceae</taxon>
        <taxon>Janibacter</taxon>
    </lineage>
</organism>
<keyword evidence="7" id="KW-0378">Hydrolase</keyword>
<evidence type="ECO:0000313" key="8">
    <source>
        <dbReference type="Proteomes" id="UP000592181"/>
    </source>
</evidence>
<comment type="similarity">
    <text evidence="1">Belongs to the ABC transporter superfamily.</text>
</comment>
<feature type="compositionally biased region" description="Gly residues" evidence="5">
    <location>
        <begin position="1"/>
        <end position="10"/>
    </location>
</feature>
<dbReference type="GO" id="GO:0016887">
    <property type="term" value="F:ATP hydrolysis activity"/>
    <property type="evidence" value="ECO:0007669"/>
    <property type="project" value="InterPro"/>
</dbReference>
<keyword evidence="3" id="KW-0547">Nucleotide-binding</keyword>
<dbReference type="RefSeq" id="WP_343037138.1">
    <property type="nucleotide sequence ID" value="NZ_JACBZX010000001.1"/>
</dbReference>
<dbReference type="PROSITE" id="PS00211">
    <property type="entry name" value="ABC_TRANSPORTER_1"/>
    <property type="match status" value="1"/>
</dbReference>
<dbReference type="InterPro" id="IPR017871">
    <property type="entry name" value="ABC_transporter-like_CS"/>
</dbReference>
<evidence type="ECO:0000256" key="1">
    <source>
        <dbReference type="ARBA" id="ARBA00005417"/>
    </source>
</evidence>
<dbReference type="Proteomes" id="UP000592181">
    <property type="component" value="Unassembled WGS sequence"/>
</dbReference>
<dbReference type="InterPro" id="IPR050153">
    <property type="entry name" value="Metal_Ion_Import_ABC"/>
</dbReference>
<evidence type="ECO:0000256" key="5">
    <source>
        <dbReference type="SAM" id="MobiDB-lite"/>
    </source>
</evidence>
<dbReference type="PROSITE" id="PS50893">
    <property type="entry name" value="ABC_TRANSPORTER_2"/>
    <property type="match status" value="1"/>
</dbReference>
<reference evidence="7 8" key="1">
    <citation type="submission" date="2020-07" db="EMBL/GenBank/DDBJ databases">
        <title>Sequencing the genomes of 1000 actinobacteria strains.</title>
        <authorList>
            <person name="Klenk H.-P."/>
        </authorList>
    </citation>
    <scope>NUCLEOTIDE SEQUENCE [LARGE SCALE GENOMIC DNA]</scope>
    <source>
        <strain evidence="7 8">DSM 24723</strain>
    </source>
</reference>
<sequence length="294" mass="30604">MTSGRSGDGAGTDRRDGGPGAATRRGGISEGGAAPVLSLRHAAFGYGDRTVVSEVTLDVAPGEVVAVLGPNGAGKSTLVKGLLGLAEHTSGQMRLFGTPAAELADRTRIGYVPQRHTLTASVTATAAEIVGIGRVPHIPWWAPWRALQRENRDIIDGALATVGLAEHARDDVATLSGGQQRRVLIARALAAQPDLFVLDEPTAGVDTGNQQILAAVLGRLAEQGATLLIVTHELAPLAGLVTRAVVVRGGRVVYDGPPDDLPAQERGGDHHHDEPPESHERASTPVTMLPEVRP</sequence>
<keyword evidence="4 7" id="KW-0067">ATP-binding</keyword>
<accession>A0A852XJC0</accession>
<dbReference type="InterPro" id="IPR003439">
    <property type="entry name" value="ABC_transporter-like_ATP-bd"/>
</dbReference>
<dbReference type="SUPFAM" id="SSF52540">
    <property type="entry name" value="P-loop containing nucleoside triphosphate hydrolases"/>
    <property type="match status" value="1"/>
</dbReference>
<feature type="region of interest" description="Disordered" evidence="5">
    <location>
        <begin position="255"/>
        <end position="294"/>
    </location>
</feature>
<dbReference type="PANTHER" id="PTHR42734:SF5">
    <property type="entry name" value="IRON TRANSPORT SYSTEM ATP-BINDING PROTEIN HI_0361-RELATED"/>
    <property type="match status" value="1"/>
</dbReference>
<dbReference type="Gene3D" id="3.40.50.300">
    <property type="entry name" value="P-loop containing nucleotide triphosphate hydrolases"/>
    <property type="match status" value="1"/>
</dbReference>
<dbReference type="EC" id="3.6.3.-" evidence="7"/>
<dbReference type="InterPro" id="IPR027417">
    <property type="entry name" value="P-loop_NTPase"/>
</dbReference>
<dbReference type="PANTHER" id="PTHR42734">
    <property type="entry name" value="METAL TRANSPORT SYSTEM ATP-BINDING PROTEIN TM_0124-RELATED"/>
    <property type="match status" value="1"/>
</dbReference>
<feature type="region of interest" description="Disordered" evidence="5">
    <location>
        <begin position="1"/>
        <end position="30"/>
    </location>
</feature>
<evidence type="ECO:0000256" key="3">
    <source>
        <dbReference type="ARBA" id="ARBA00022741"/>
    </source>
</evidence>
<gene>
    <name evidence="7" type="ORF">BJY28_002890</name>
</gene>
<dbReference type="GO" id="GO:0005524">
    <property type="term" value="F:ATP binding"/>
    <property type="evidence" value="ECO:0007669"/>
    <property type="project" value="UniProtKB-KW"/>
</dbReference>
<dbReference type="EMBL" id="JACBZX010000001">
    <property type="protein sequence ID" value="NYG38421.1"/>
    <property type="molecule type" value="Genomic_DNA"/>
</dbReference>
<keyword evidence="2" id="KW-0813">Transport</keyword>
<feature type="compositionally biased region" description="Basic and acidic residues" evidence="5">
    <location>
        <begin position="266"/>
        <end position="282"/>
    </location>
</feature>
<comment type="caution">
    <text evidence="7">The sequence shown here is derived from an EMBL/GenBank/DDBJ whole genome shotgun (WGS) entry which is preliminary data.</text>
</comment>
<evidence type="ECO:0000256" key="4">
    <source>
        <dbReference type="ARBA" id="ARBA00022840"/>
    </source>
</evidence>
<dbReference type="InterPro" id="IPR003593">
    <property type="entry name" value="AAA+_ATPase"/>
</dbReference>